<feature type="coiled-coil region" evidence="1">
    <location>
        <begin position="35"/>
        <end position="131"/>
    </location>
</feature>
<accession>A0A9Q1L051</accession>
<sequence length="597" mass="66704">MDLNEIPSDQIVNTMELGEKSLALELEIAKKIMELDAIRVRIRALEGEKKEIERDVEVLKKKKKVAVEGVEVGELSLDDWNMESAEESKLDQLVIENKVLEREKMSALREVEVWKHKCNELESRVVELEGRLSSQGRDAMLNGANLNSASHCRGANARDGEVQMAGTPCIQTPENRHVHAEDSQAGRVRHRIHVKRQLVFSNETGSDRKIAAPSTPDGAIDIIDSDDEHHSLGKHGSSFHSKGTPKSVHADETVGIMDLEDAMNCKDNILFIATPKRKRGLKVVFSDDECEADEATLPKRAVKIDNIQNESGEDDDSVPIGQACSGVKGNHHCDGDQDDDDIPISQLKLNRAQCSSQPIARRTRSCSGREAGNFTQSQTPRRRRLVKSQQGEEISGREEETENSAEIMTADNAEDSDPIEDGSDSEADSLESFIDDDSDIEEVQDDVAEDGTDHSTEPQDSSESNLDFREIISRLQRRKSPNSKWALEGEMLSDFGKDPELCMRAVCALYRQQTADEKLCKESIFQNRRGFSKFDAARGTKLGEFLTGGDPNGDLVKTVKELRAYDPDGIELCHRLAKHYSKQLFEIYKNNEDPFFP</sequence>
<evidence type="ECO:0000313" key="4">
    <source>
        <dbReference type="Proteomes" id="UP001153076"/>
    </source>
</evidence>
<dbReference type="EMBL" id="JAKOGI010000003">
    <property type="protein sequence ID" value="KAJ8452723.1"/>
    <property type="molecule type" value="Genomic_DNA"/>
</dbReference>
<dbReference type="PANTHER" id="PTHR34380:SF1">
    <property type="entry name" value="OS01G0221300 PROTEIN"/>
    <property type="match status" value="1"/>
</dbReference>
<protein>
    <submittedName>
        <fullName evidence="3">Uncharacterized protein</fullName>
    </submittedName>
</protein>
<proteinExistence type="predicted"/>
<comment type="caution">
    <text evidence="3">The sequence shown here is derived from an EMBL/GenBank/DDBJ whole genome shotgun (WGS) entry which is preliminary data.</text>
</comment>
<keyword evidence="4" id="KW-1185">Reference proteome</keyword>
<dbReference type="PANTHER" id="PTHR34380">
    <property type="entry name" value="BNAA03G12380D PROTEIN"/>
    <property type="match status" value="1"/>
</dbReference>
<dbReference type="OrthoDB" id="1899721at2759"/>
<dbReference type="Proteomes" id="UP001153076">
    <property type="component" value="Unassembled WGS sequence"/>
</dbReference>
<keyword evidence="1" id="KW-0175">Coiled coil</keyword>
<feature type="region of interest" description="Disordered" evidence="2">
    <location>
        <begin position="353"/>
        <end position="467"/>
    </location>
</feature>
<organism evidence="3 4">
    <name type="scientific">Carnegiea gigantea</name>
    <dbReference type="NCBI Taxonomy" id="171969"/>
    <lineage>
        <taxon>Eukaryota</taxon>
        <taxon>Viridiplantae</taxon>
        <taxon>Streptophyta</taxon>
        <taxon>Embryophyta</taxon>
        <taxon>Tracheophyta</taxon>
        <taxon>Spermatophyta</taxon>
        <taxon>Magnoliopsida</taxon>
        <taxon>eudicotyledons</taxon>
        <taxon>Gunneridae</taxon>
        <taxon>Pentapetalae</taxon>
        <taxon>Caryophyllales</taxon>
        <taxon>Cactineae</taxon>
        <taxon>Cactaceae</taxon>
        <taxon>Cactoideae</taxon>
        <taxon>Echinocereeae</taxon>
        <taxon>Carnegiea</taxon>
    </lineage>
</organism>
<evidence type="ECO:0000313" key="3">
    <source>
        <dbReference type="EMBL" id="KAJ8452723.1"/>
    </source>
</evidence>
<feature type="region of interest" description="Disordered" evidence="2">
    <location>
        <begin position="204"/>
        <end position="247"/>
    </location>
</feature>
<evidence type="ECO:0000256" key="2">
    <source>
        <dbReference type="SAM" id="MobiDB-lite"/>
    </source>
</evidence>
<reference evidence="3" key="1">
    <citation type="submission" date="2022-04" db="EMBL/GenBank/DDBJ databases">
        <title>Carnegiea gigantea Genome sequencing and assembly v2.</title>
        <authorList>
            <person name="Copetti D."/>
            <person name="Sanderson M.J."/>
            <person name="Burquez A."/>
            <person name="Wojciechowski M.F."/>
        </authorList>
    </citation>
    <scope>NUCLEOTIDE SEQUENCE</scope>
    <source>
        <strain evidence="3">SGP5-SGP5p</strain>
        <tissue evidence="3">Aerial part</tissue>
    </source>
</reference>
<name>A0A9Q1L051_9CARY</name>
<gene>
    <name evidence="3" type="ORF">Cgig2_005059</name>
</gene>
<dbReference type="AlphaFoldDB" id="A0A9Q1L051"/>
<evidence type="ECO:0000256" key="1">
    <source>
        <dbReference type="SAM" id="Coils"/>
    </source>
</evidence>
<feature type="compositionally biased region" description="Acidic residues" evidence="2">
    <location>
        <begin position="412"/>
        <end position="450"/>
    </location>
</feature>